<feature type="domain" description="Aminotransferase class I/classII large" evidence="3">
    <location>
        <begin position="38"/>
        <end position="422"/>
    </location>
</feature>
<dbReference type="InParanoid" id="A0A162Q0Y8"/>
<dbReference type="Gene3D" id="3.40.640.10">
    <property type="entry name" value="Type I PLP-dependent aspartate aminotransferase-like (Major domain)"/>
    <property type="match status" value="1"/>
</dbReference>
<dbReference type="GO" id="GO:0008483">
    <property type="term" value="F:transaminase activity"/>
    <property type="evidence" value="ECO:0007669"/>
    <property type="project" value="TreeGrafter"/>
</dbReference>
<dbReference type="InterPro" id="IPR050478">
    <property type="entry name" value="Ethylene_sulfur-biosynth"/>
</dbReference>
<dbReference type="InterPro" id="IPR004838">
    <property type="entry name" value="NHTrfase_class1_PyrdxlP-BS"/>
</dbReference>
<dbReference type="STRING" id="763407.A0A162Q0Y8"/>
<sequence length="454" mass="50585">MVSQRGLQSITLESPMRRCASATNWTFYDPSENPTAPINLGVAHNDLLQDKLLEKISSSLTITRKDLDYNCAYGSIILRDRVASFVTRQFKTAEPLVADHVTAFTGAGAAVYYLSVALADPGESIMVIAPYYGMFDGDICGGTGISLFPVYLPTLEDNFVHENVLEEAFERAKKENVKVKALLVTNPDNPIGRCYSREGLETFARFASKHSIHLILDEVYALSTFSHLDTSLSADTVISAKEESDDPFTSILSLENLSDLIDPSLVHVIYGMSKDFALNGLRIGFILDQNNETLRSVLHASAVMSYISSITDRTISNFLSDSVWIDSYISTNRRLLADSYAKISIFFKDHGVRHLPVQAGHFVFIDLRPFLIQKNGGRPPTLKDEQELWQTLLDNGVYVAPGEAFRTKEHGFFRITFPLRSDLLELGLDRLYKTTVGFGENRVIKESQALKASK</sequence>
<evidence type="ECO:0000259" key="3">
    <source>
        <dbReference type="Pfam" id="PF00155"/>
    </source>
</evidence>
<dbReference type="GO" id="GO:0006520">
    <property type="term" value="P:amino acid metabolic process"/>
    <property type="evidence" value="ECO:0007669"/>
    <property type="project" value="TreeGrafter"/>
</dbReference>
<evidence type="ECO:0000313" key="5">
    <source>
        <dbReference type="Proteomes" id="UP000077315"/>
    </source>
</evidence>
<dbReference type="VEuPathDB" id="FungiDB:PHYBLDRAFT_59742"/>
<dbReference type="PANTHER" id="PTHR43795">
    <property type="entry name" value="BIFUNCTIONAL ASPARTATE AMINOTRANSFERASE AND GLUTAMATE/ASPARTATE-PREPHENATE AMINOTRANSFERASE-RELATED"/>
    <property type="match status" value="1"/>
</dbReference>
<organism evidence="4 5">
    <name type="scientific">Phycomyces blakesleeanus (strain ATCC 8743b / DSM 1359 / FGSC 10004 / NBRC 33097 / NRRL 1555)</name>
    <dbReference type="NCBI Taxonomy" id="763407"/>
    <lineage>
        <taxon>Eukaryota</taxon>
        <taxon>Fungi</taxon>
        <taxon>Fungi incertae sedis</taxon>
        <taxon>Mucoromycota</taxon>
        <taxon>Mucoromycotina</taxon>
        <taxon>Mucoromycetes</taxon>
        <taxon>Mucorales</taxon>
        <taxon>Phycomycetaceae</taxon>
        <taxon>Phycomyces</taxon>
    </lineage>
</organism>
<dbReference type="PRINTS" id="PR00753">
    <property type="entry name" value="ACCSYNTHASE"/>
</dbReference>
<dbReference type="RefSeq" id="XP_018294246.1">
    <property type="nucleotide sequence ID" value="XM_018440553.1"/>
</dbReference>
<dbReference type="EMBL" id="KV440976">
    <property type="protein sequence ID" value="OAD76206.1"/>
    <property type="molecule type" value="Genomic_DNA"/>
</dbReference>
<protein>
    <recommendedName>
        <fullName evidence="3">Aminotransferase class I/classII large domain-containing protein</fullName>
    </recommendedName>
</protein>
<gene>
    <name evidence="4" type="ORF">PHYBLDRAFT_59742</name>
</gene>
<dbReference type="InterPro" id="IPR015421">
    <property type="entry name" value="PyrdxlP-dep_Trfase_major"/>
</dbReference>
<dbReference type="PROSITE" id="PS00105">
    <property type="entry name" value="AA_TRANSFER_CLASS_1"/>
    <property type="match status" value="1"/>
</dbReference>
<dbReference type="InterPro" id="IPR015422">
    <property type="entry name" value="PyrdxlP-dep_Trfase_small"/>
</dbReference>
<reference evidence="5" key="1">
    <citation type="submission" date="2015-06" db="EMBL/GenBank/DDBJ databases">
        <title>Expansion of signal transduction pathways in fungi by whole-genome duplication.</title>
        <authorList>
            <consortium name="DOE Joint Genome Institute"/>
            <person name="Corrochano L.M."/>
            <person name="Kuo A."/>
            <person name="Marcet-Houben M."/>
            <person name="Polaino S."/>
            <person name="Salamov A."/>
            <person name="Villalobos J.M."/>
            <person name="Alvarez M.I."/>
            <person name="Avalos J."/>
            <person name="Benito E.P."/>
            <person name="Benoit I."/>
            <person name="Burger G."/>
            <person name="Camino L.P."/>
            <person name="Canovas D."/>
            <person name="Cerda-Olmedo E."/>
            <person name="Cheng J.-F."/>
            <person name="Dominguez A."/>
            <person name="Elias M."/>
            <person name="Eslava A.P."/>
            <person name="Glaser F."/>
            <person name="Grimwood J."/>
            <person name="Gutierrez G."/>
            <person name="Heitman J."/>
            <person name="Henrissat B."/>
            <person name="Iturriaga E.A."/>
            <person name="Lang B.F."/>
            <person name="Lavin J.L."/>
            <person name="Lee S."/>
            <person name="Li W."/>
            <person name="Lindquist E."/>
            <person name="Lopez-Garcia S."/>
            <person name="Luque E.M."/>
            <person name="Marcos A.T."/>
            <person name="Martin J."/>
            <person name="McCluskey K."/>
            <person name="Medina H.R."/>
            <person name="Miralles-Duran A."/>
            <person name="Miyazaki A."/>
            <person name="Munoz-Torres E."/>
            <person name="Oguiza J.A."/>
            <person name="Ohm R."/>
            <person name="Olmedo M."/>
            <person name="Orejas M."/>
            <person name="Ortiz-Castellanos L."/>
            <person name="Pisabarro A.G."/>
            <person name="Rodriguez-Romero J."/>
            <person name="Ruiz-Herrera J."/>
            <person name="Ruiz-Vazquez R."/>
            <person name="Sanz C."/>
            <person name="Schackwitz W."/>
            <person name="Schmutz J."/>
            <person name="Shahriari M."/>
            <person name="Shelest E."/>
            <person name="Silva-Franco F."/>
            <person name="Soanes D."/>
            <person name="Syed K."/>
            <person name="Tagua V.G."/>
            <person name="Talbot N.J."/>
            <person name="Thon M."/>
            <person name="De vries R.P."/>
            <person name="Wiebenga A."/>
            <person name="Yadav J.S."/>
            <person name="Braun E.L."/>
            <person name="Baker S."/>
            <person name="Garre V."/>
            <person name="Horwitz B."/>
            <person name="Torres-Martinez S."/>
            <person name="Idnurm A."/>
            <person name="Herrera-Estrella A."/>
            <person name="Gabaldon T."/>
            <person name="Grigoriev I.V."/>
        </authorList>
    </citation>
    <scope>NUCLEOTIDE SEQUENCE [LARGE SCALE GENOMIC DNA]</scope>
    <source>
        <strain evidence="5">NRRL 1555(-)</strain>
    </source>
</reference>
<dbReference type="Pfam" id="PF00155">
    <property type="entry name" value="Aminotran_1_2"/>
    <property type="match status" value="1"/>
</dbReference>
<proteinExistence type="inferred from homology"/>
<dbReference type="InterPro" id="IPR004839">
    <property type="entry name" value="Aminotransferase_I/II_large"/>
</dbReference>
<dbReference type="PANTHER" id="PTHR43795:SF39">
    <property type="entry name" value="AMINOTRANSFERASE CLASS I_CLASSII DOMAIN-CONTAINING PROTEIN"/>
    <property type="match status" value="1"/>
</dbReference>
<dbReference type="OrthoDB" id="7042322at2759"/>
<comment type="similarity">
    <text evidence="1">Belongs to the class-I pyridoxal-phosphate-dependent aminotransferase family.</text>
</comment>
<keyword evidence="5" id="KW-1185">Reference proteome</keyword>
<dbReference type="Gene3D" id="3.90.1150.10">
    <property type="entry name" value="Aspartate Aminotransferase, domain 1"/>
    <property type="match status" value="1"/>
</dbReference>
<evidence type="ECO:0000256" key="1">
    <source>
        <dbReference type="ARBA" id="ARBA00007441"/>
    </source>
</evidence>
<evidence type="ECO:0000313" key="4">
    <source>
        <dbReference type="EMBL" id="OAD76206.1"/>
    </source>
</evidence>
<dbReference type="GeneID" id="29001459"/>
<dbReference type="AlphaFoldDB" id="A0A162Q0Y8"/>
<keyword evidence="2" id="KW-0663">Pyridoxal phosphate</keyword>
<dbReference type="Proteomes" id="UP000077315">
    <property type="component" value="Unassembled WGS sequence"/>
</dbReference>
<dbReference type="CDD" id="cd00609">
    <property type="entry name" value="AAT_like"/>
    <property type="match status" value="1"/>
</dbReference>
<name>A0A162Q0Y8_PHYB8</name>
<evidence type="ECO:0000256" key="2">
    <source>
        <dbReference type="ARBA" id="ARBA00022898"/>
    </source>
</evidence>
<dbReference type="GO" id="GO:0030170">
    <property type="term" value="F:pyridoxal phosphate binding"/>
    <property type="evidence" value="ECO:0007669"/>
    <property type="project" value="InterPro"/>
</dbReference>
<accession>A0A162Q0Y8</accession>
<dbReference type="InterPro" id="IPR015424">
    <property type="entry name" value="PyrdxlP-dep_Trfase"/>
</dbReference>
<dbReference type="SUPFAM" id="SSF53383">
    <property type="entry name" value="PLP-dependent transferases"/>
    <property type="match status" value="1"/>
</dbReference>